<dbReference type="RefSeq" id="WP_241877967.1">
    <property type="nucleotide sequence ID" value="NZ_CP093310.2"/>
</dbReference>
<evidence type="ECO:0000313" key="2">
    <source>
        <dbReference type="Proteomes" id="UP000829560"/>
    </source>
</evidence>
<dbReference type="Proteomes" id="UP000829560">
    <property type="component" value="Chromosome"/>
</dbReference>
<evidence type="ECO:0000313" key="1">
    <source>
        <dbReference type="EMBL" id="UNK04373.1"/>
    </source>
</evidence>
<dbReference type="AlphaFoldDB" id="A0AAT9PCV8"/>
<protein>
    <submittedName>
        <fullName evidence="1">Uncharacterized protein</fullName>
    </submittedName>
</protein>
<organism evidence="1 2">
    <name type="scientific">Psychrobacter raelei</name>
    <dbReference type="NCBI Taxonomy" id="2565531"/>
    <lineage>
        <taxon>Bacteria</taxon>
        <taxon>Pseudomonadati</taxon>
        <taxon>Pseudomonadota</taxon>
        <taxon>Gammaproteobacteria</taxon>
        <taxon>Moraxellales</taxon>
        <taxon>Moraxellaceae</taxon>
        <taxon>Psychrobacter</taxon>
    </lineage>
</organism>
<gene>
    <name evidence="1" type="ORF">MN210_08395</name>
</gene>
<reference evidence="1" key="1">
    <citation type="submission" date="2024-03" db="EMBL/GenBank/DDBJ databases">
        <title>Psychrobacter raelis sp. nov. isolated from a dog with peritonitis.</title>
        <authorList>
            <person name="Schiavone A."/>
            <person name="Manzulli V."/>
            <person name="Camarda A."/>
            <person name="Cafiero M.A."/>
            <person name="Vasco I."/>
            <person name="Marino L."/>
            <person name="Pennuzzi G."/>
            <person name="Serrecchia L."/>
            <person name="Galante D."/>
            <person name="Pugliese N."/>
        </authorList>
    </citation>
    <scope>NUCLEOTIDE SEQUENCE</scope>
    <source>
        <strain evidence="1">PraFG1</strain>
    </source>
</reference>
<accession>A0AAT9PCV8</accession>
<dbReference type="EMBL" id="CP093310">
    <property type="protein sequence ID" value="UNK04373.1"/>
    <property type="molecule type" value="Genomic_DNA"/>
</dbReference>
<keyword evidence="2" id="KW-1185">Reference proteome</keyword>
<proteinExistence type="predicted"/>
<name>A0AAT9PCV8_9GAMM</name>
<dbReference type="KEGG" id="prae:MN210_08395"/>
<sequence>MKCAVFTDGILPGLNSLETEPLSFLKCSQKVYNQLIEHADGEDIVYSEQLKVLVVLGRLVKVDNSLGDNMVELWTEHKVESKPKIGNAMSHTIIMTKPLKDYTLTMPKALRNSLPGFRQMIGY</sequence>